<reference evidence="1 2" key="1">
    <citation type="submission" date="2016-03" db="EMBL/GenBank/DDBJ databases">
        <title>Whole genome sequencing of Grifola frondosa 9006-11.</title>
        <authorList>
            <person name="Min B."/>
            <person name="Park H."/>
            <person name="Kim J.-G."/>
            <person name="Cho H."/>
            <person name="Oh Y.-L."/>
            <person name="Kong W.-S."/>
            <person name="Choi I.-G."/>
        </authorList>
    </citation>
    <scope>NUCLEOTIDE SEQUENCE [LARGE SCALE GENOMIC DNA]</scope>
    <source>
        <strain evidence="1 2">9006-11</strain>
    </source>
</reference>
<name>A0A1C7M8Q2_GRIFR</name>
<comment type="caution">
    <text evidence="1">The sequence shown here is derived from an EMBL/GenBank/DDBJ whole genome shotgun (WGS) entry which is preliminary data.</text>
</comment>
<proteinExistence type="predicted"/>
<dbReference type="OrthoDB" id="264795at2759"/>
<organism evidence="1 2">
    <name type="scientific">Grifola frondosa</name>
    <name type="common">Maitake</name>
    <name type="synonym">Polyporus frondosus</name>
    <dbReference type="NCBI Taxonomy" id="5627"/>
    <lineage>
        <taxon>Eukaryota</taxon>
        <taxon>Fungi</taxon>
        <taxon>Dikarya</taxon>
        <taxon>Basidiomycota</taxon>
        <taxon>Agaricomycotina</taxon>
        <taxon>Agaricomycetes</taxon>
        <taxon>Polyporales</taxon>
        <taxon>Grifolaceae</taxon>
        <taxon>Grifola</taxon>
    </lineage>
</organism>
<evidence type="ECO:0000313" key="1">
    <source>
        <dbReference type="EMBL" id="OBZ73303.1"/>
    </source>
</evidence>
<keyword evidence="2" id="KW-1185">Reference proteome</keyword>
<sequence>MERLFGKDTIDDIDAICGDLSIPEIIDGISKPLAHNGMSRAVVASPVSTSYATTRLPADFSPKPDATIFSKSTAGTFGNGAVSVPTTTSSTIAPSAFSNLAST</sequence>
<dbReference type="EMBL" id="LUGG01000007">
    <property type="protein sequence ID" value="OBZ73303.1"/>
    <property type="molecule type" value="Genomic_DNA"/>
</dbReference>
<evidence type="ECO:0000313" key="2">
    <source>
        <dbReference type="Proteomes" id="UP000092993"/>
    </source>
</evidence>
<dbReference type="AlphaFoldDB" id="A0A1C7M8Q2"/>
<dbReference type="STRING" id="5627.A0A1C7M8Q2"/>
<gene>
    <name evidence="1" type="ORF">A0H81_07194</name>
</gene>
<dbReference type="Proteomes" id="UP000092993">
    <property type="component" value="Unassembled WGS sequence"/>
</dbReference>
<accession>A0A1C7M8Q2</accession>
<protein>
    <submittedName>
        <fullName evidence="1">Uncharacterized protein</fullName>
    </submittedName>
</protein>